<gene>
    <name evidence="4" type="ORF">L6E24_09945</name>
</gene>
<dbReference type="PANTHER" id="PTHR46401">
    <property type="entry name" value="GLYCOSYLTRANSFERASE WBBK-RELATED"/>
    <property type="match status" value="1"/>
</dbReference>
<dbReference type="InterPro" id="IPR028098">
    <property type="entry name" value="Glyco_trans_4-like_N"/>
</dbReference>
<dbReference type="Gene3D" id="3.40.50.2000">
    <property type="entry name" value="Glycogen Phosphorylase B"/>
    <property type="match status" value="2"/>
</dbReference>
<proteinExistence type="predicted"/>
<feature type="domain" description="Glycosyl transferase family 1" evidence="2">
    <location>
        <begin position="140"/>
        <end position="290"/>
    </location>
</feature>
<dbReference type="InterPro" id="IPR001296">
    <property type="entry name" value="Glyco_trans_1"/>
</dbReference>
<dbReference type="Pfam" id="PF13439">
    <property type="entry name" value="Glyco_transf_4"/>
    <property type="match status" value="1"/>
</dbReference>
<accession>A0A9E7PKQ7</accession>
<protein>
    <submittedName>
        <fullName evidence="4">Glycosyltransferase family 4 protein</fullName>
    </submittedName>
</protein>
<dbReference type="Proteomes" id="UP001060368">
    <property type="component" value="Chromosome"/>
</dbReference>
<keyword evidence="5" id="KW-1185">Reference proteome</keyword>
<organism evidence="4 5">
    <name type="scientific">Methanoplanus endosymbiosus</name>
    <dbReference type="NCBI Taxonomy" id="33865"/>
    <lineage>
        <taxon>Archaea</taxon>
        <taxon>Methanobacteriati</taxon>
        <taxon>Methanobacteriota</taxon>
        <taxon>Stenosarchaea group</taxon>
        <taxon>Methanomicrobia</taxon>
        <taxon>Methanomicrobiales</taxon>
        <taxon>Methanomicrobiaceae</taxon>
        <taxon>Methanoplanus</taxon>
    </lineage>
</organism>
<dbReference type="AlphaFoldDB" id="A0A9E7PKQ7"/>
<name>A0A9E7PKQ7_9EURY</name>
<sequence length="314" mass="34904">MVDDLENCDVQVIKAVKKSTNPLAYAPFYTESLVNSLNRDIDILQAEYIPHSSIIPSLLKNKRPLVLKFHGDDALIYPFKNRFNRALINYSLNKADHVITCSEALKNTIISLGYERDKVTAIANGVDIDKFRPMDKNYCREQFNISEEACVCLYAGRLHPMKGIFELIESAKLNPDITFIFGGPGQIPKHMSNCIFLGDISPEKMPVLMNAADFLVLPSHSEGLGLVLLESLACEVPVIASNIGGCPEIVKDGLSGILISPKDIVGLSEAIKFLKLNPDQRRKMGIIGRKDVIDNYDANKLTEKLISVHLQFTD</sequence>
<evidence type="ECO:0000259" key="2">
    <source>
        <dbReference type="Pfam" id="PF00534"/>
    </source>
</evidence>
<dbReference type="KEGG" id="mend:L6E24_09945"/>
<evidence type="ECO:0000313" key="5">
    <source>
        <dbReference type="Proteomes" id="UP001060368"/>
    </source>
</evidence>
<dbReference type="GeneID" id="74308024"/>
<evidence type="ECO:0000256" key="1">
    <source>
        <dbReference type="ARBA" id="ARBA00022679"/>
    </source>
</evidence>
<evidence type="ECO:0000259" key="3">
    <source>
        <dbReference type="Pfam" id="PF13439"/>
    </source>
</evidence>
<keyword evidence="1" id="KW-0808">Transferase</keyword>
<dbReference type="Pfam" id="PF00534">
    <property type="entry name" value="Glycos_transf_1"/>
    <property type="match status" value="1"/>
</dbReference>
<dbReference type="EMBL" id="CP096115">
    <property type="protein sequence ID" value="UUX91690.1"/>
    <property type="molecule type" value="Genomic_DNA"/>
</dbReference>
<dbReference type="CDD" id="cd03801">
    <property type="entry name" value="GT4_PimA-like"/>
    <property type="match status" value="1"/>
</dbReference>
<reference evidence="4" key="1">
    <citation type="submission" date="2022-04" db="EMBL/GenBank/DDBJ databases">
        <title>Complete genome of Methanoplanus endosymbiosus DSM 3599.</title>
        <authorList>
            <person name="Chen S.-C."/>
            <person name="You Y.-T."/>
            <person name="Zhou Y.-Z."/>
            <person name="Lai M.-C."/>
        </authorList>
    </citation>
    <scope>NUCLEOTIDE SEQUENCE</scope>
    <source>
        <strain evidence="4">DSM 3599</strain>
    </source>
</reference>
<dbReference type="RefSeq" id="WP_257741843.1">
    <property type="nucleotide sequence ID" value="NZ_CP096115.1"/>
</dbReference>
<feature type="domain" description="Glycosyltransferase subfamily 4-like N-terminal" evidence="3">
    <location>
        <begin position="25"/>
        <end position="129"/>
    </location>
</feature>
<dbReference type="SUPFAM" id="SSF53756">
    <property type="entry name" value="UDP-Glycosyltransferase/glycogen phosphorylase"/>
    <property type="match status" value="1"/>
</dbReference>
<evidence type="ECO:0000313" key="4">
    <source>
        <dbReference type="EMBL" id="UUX91690.1"/>
    </source>
</evidence>
<dbReference type="GO" id="GO:0016757">
    <property type="term" value="F:glycosyltransferase activity"/>
    <property type="evidence" value="ECO:0007669"/>
    <property type="project" value="InterPro"/>
</dbReference>
<dbReference type="PANTHER" id="PTHR46401:SF2">
    <property type="entry name" value="GLYCOSYLTRANSFERASE WBBK-RELATED"/>
    <property type="match status" value="1"/>
</dbReference>